<name>A0A1X0NWI2_9TRYP</name>
<dbReference type="Pfam" id="PF16543">
    <property type="entry name" value="DFRP_C"/>
    <property type="match status" value="1"/>
</dbReference>
<evidence type="ECO:0000256" key="1">
    <source>
        <dbReference type="SAM" id="MobiDB-lite"/>
    </source>
</evidence>
<dbReference type="InterPro" id="IPR016135">
    <property type="entry name" value="UBQ-conjugating_enzyme/RWD"/>
</dbReference>
<dbReference type="VEuPathDB" id="TriTrypDB:TM35_000142430"/>
<organism evidence="3 4">
    <name type="scientific">Trypanosoma theileri</name>
    <dbReference type="NCBI Taxonomy" id="67003"/>
    <lineage>
        <taxon>Eukaryota</taxon>
        <taxon>Discoba</taxon>
        <taxon>Euglenozoa</taxon>
        <taxon>Kinetoplastea</taxon>
        <taxon>Metakinetoplastina</taxon>
        <taxon>Trypanosomatida</taxon>
        <taxon>Trypanosomatidae</taxon>
        <taxon>Trypanosoma</taxon>
    </lineage>
</organism>
<comment type="caution">
    <text evidence="3">The sequence shown here is derived from an EMBL/GenBank/DDBJ whole genome shotgun (WGS) entry which is preliminary data.</text>
</comment>
<dbReference type="OrthoDB" id="277175at2759"/>
<dbReference type="CDD" id="cd11605">
    <property type="entry name" value="RWD_DRWD_ELF-like"/>
    <property type="match status" value="1"/>
</dbReference>
<reference evidence="3 4" key="1">
    <citation type="submission" date="2017-03" db="EMBL/GenBank/DDBJ databases">
        <title>An alternative strategy for trypanosome survival in the mammalian bloodstream revealed through genome and transcriptome analysis of the ubiquitous bovine parasite Trypanosoma (Megatrypanum) theileri.</title>
        <authorList>
            <person name="Kelly S."/>
            <person name="Ivens A."/>
            <person name="Mott A."/>
            <person name="O'Neill E."/>
            <person name="Emms D."/>
            <person name="Macleod O."/>
            <person name="Voorheis P."/>
            <person name="Matthews J."/>
            <person name="Matthews K."/>
            <person name="Carrington M."/>
        </authorList>
    </citation>
    <scope>NUCLEOTIDE SEQUENCE [LARGE SCALE GENOMIC DNA]</scope>
    <source>
        <strain evidence="3">Edinburgh</strain>
    </source>
</reference>
<keyword evidence="4" id="KW-1185">Reference proteome</keyword>
<dbReference type="SMART" id="SM00591">
    <property type="entry name" value="RWD"/>
    <property type="match status" value="1"/>
</dbReference>
<dbReference type="Gene3D" id="6.20.400.10">
    <property type="match status" value="1"/>
</dbReference>
<dbReference type="AlphaFoldDB" id="A0A1X0NWI2"/>
<dbReference type="InterPro" id="IPR006575">
    <property type="entry name" value="RWD_dom"/>
</dbReference>
<dbReference type="InterPro" id="IPR040213">
    <property type="entry name" value="GIR2-like"/>
</dbReference>
<dbReference type="Pfam" id="PF05773">
    <property type="entry name" value="RWD"/>
    <property type="match status" value="1"/>
</dbReference>
<gene>
    <name evidence="3" type="ORF">TM35_000142430</name>
</gene>
<dbReference type="Proteomes" id="UP000192257">
    <property type="component" value="Unassembled WGS sequence"/>
</dbReference>
<proteinExistence type="predicted"/>
<feature type="compositionally biased region" description="Acidic residues" evidence="1">
    <location>
        <begin position="206"/>
        <end position="238"/>
    </location>
</feature>
<evidence type="ECO:0000313" key="4">
    <source>
        <dbReference type="Proteomes" id="UP000192257"/>
    </source>
</evidence>
<sequence>MPATEMQMMEMDMVQGMYDTYELTSMDPPTYSVILAATADDPPELRVTIVYETEDYPETAAPTVRLEHIAKHRRMQLATLSKEIAELCEEQIGLHSVISVLQKAQEYLTEFAENEEKADLHRRGEALANAAANASGVSSMPDPTVRVGTAVTRELFEEWSKKHNAEKQQARESVEKKISNKLTGRQLWDSALKSADWELFGGADDNGFDDNEQDVDFDALSLGDDDEEEQYDLEEEEE</sequence>
<dbReference type="PANTHER" id="PTHR12292">
    <property type="entry name" value="RWD DOMAIN-CONTAINING PROTEIN"/>
    <property type="match status" value="1"/>
</dbReference>
<evidence type="ECO:0000313" key="3">
    <source>
        <dbReference type="EMBL" id="ORC89032.1"/>
    </source>
</evidence>
<dbReference type="InterPro" id="IPR032378">
    <property type="entry name" value="ZC3H15/TMA46_C"/>
</dbReference>
<dbReference type="SUPFAM" id="SSF54495">
    <property type="entry name" value="UBC-like"/>
    <property type="match status" value="1"/>
</dbReference>
<accession>A0A1X0NWI2</accession>
<dbReference type="PROSITE" id="PS50908">
    <property type="entry name" value="RWD"/>
    <property type="match status" value="1"/>
</dbReference>
<dbReference type="GeneID" id="39985468"/>
<dbReference type="STRING" id="67003.A0A1X0NWI2"/>
<protein>
    <recommendedName>
        <fullName evidence="2">RWD domain-containing protein</fullName>
    </recommendedName>
</protein>
<dbReference type="EMBL" id="NBCO01000014">
    <property type="protein sequence ID" value="ORC89032.1"/>
    <property type="molecule type" value="Genomic_DNA"/>
</dbReference>
<feature type="region of interest" description="Disordered" evidence="1">
    <location>
        <begin position="199"/>
        <end position="238"/>
    </location>
</feature>
<dbReference type="RefSeq" id="XP_028883098.1">
    <property type="nucleotide sequence ID" value="XM_029025688.1"/>
</dbReference>
<evidence type="ECO:0000259" key="2">
    <source>
        <dbReference type="PROSITE" id="PS50908"/>
    </source>
</evidence>
<dbReference type="Gene3D" id="3.10.110.10">
    <property type="entry name" value="Ubiquitin Conjugating Enzyme"/>
    <property type="match status" value="1"/>
</dbReference>
<feature type="domain" description="RWD" evidence="2">
    <location>
        <begin position="9"/>
        <end position="111"/>
    </location>
</feature>